<name>A0A5J6JDC9_STRVI</name>
<organism evidence="12 13">
    <name type="scientific">Streptomyces vinaceus</name>
    <dbReference type="NCBI Taxonomy" id="1960"/>
    <lineage>
        <taxon>Bacteria</taxon>
        <taxon>Bacillati</taxon>
        <taxon>Actinomycetota</taxon>
        <taxon>Actinomycetes</taxon>
        <taxon>Kitasatosporales</taxon>
        <taxon>Streptomycetaceae</taxon>
        <taxon>Streptomyces</taxon>
    </lineage>
</organism>
<evidence type="ECO:0000256" key="6">
    <source>
        <dbReference type="ARBA" id="ARBA00023277"/>
    </source>
</evidence>
<dbReference type="FunFam" id="3.20.20.80:FF:000004">
    <property type="entry name" value="Beta-glucosidase 6-phospho-beta-glucosidase"/>
    <property type="match status" value="1"/>
</dbReference>
<gene>
    <name evidence="12" type="ORF">CP980_30885</name>
</gene>
<dbReference type="KEGG" id="svn:CP980_30885"/>
<evidence type="ECO:0000256" key="1">
    <source>
        <dbReference type="ARBA" id="ARBA00000448"/>
    </source>
</evidence>
<dbReference type="NCBIfam" id="TIGR03356">
    <property type="entry name" value="BGL"/>
    <property type="match status" value="1"/>
</dbReference>
<evidence type="ECO:0000256" key="11">
    <source>
        <dbReference type="RuleBase" id="RU361175"/>
    </source>
</evidence>
<protein>
    <recommendedName>
        <fullName evidence="3 11">Beta-glucosidase</fullName>
        <ecNumber evidence="3 11">3.2.1.21</ecNumber>
    </recommendedName>
</protein>
<dbReference type="GO" id="GO:0008422">
    <property type="term" value="F:beta-glucosidase activity"/>
    <property type="evidence" value="ECO:0007669"/>
    <property type="project" value="UniProtKB-EC"/>
</dbReference>
<reference evidence="12 13" key="1">
    <citation type="submission" date="2017-09" db="EMBL/GenBank/DDBJ databases">
        <authorList>
            <person name="Lee N."/>
            <person name="Cho B.-K."/>
        </authorList>
    </citation>
    <scope>NUCLEOTIDE SEQUENCE [LARGE SCALE GENOMIC DNA]</scope>
    <source>
        <strain evidence="12 13">ATCC 27476</strain>
    </source>
</reference>
<evidence type="ECO:0000313" key="12">
    <source>
        <dbReference type="EMBL" id="QEV48899.1"/>
    </source>
</evidence>
<comment type="catalytic activity">
    <reaction evidence="1 11">
        <text>Hydrolysis of terminal, non-reducing beta-D-glucosyl residues with release of beta-D-glucose.</text>
        <dbReference type="EC" id="3.2.1.21"/>
    </reaction>
</comment>
<feature type="binding site" evidence="10">
    <location>
        <position position="412"/>
    </location>
    <ligand>
        <name>substrate</name>
    </ligand>
</feature>
<evidence type="ECO:0000256" key="3">
    <source>
        <dbReference type="ARBA" id="ARBA00012744"/>
    </source>
</evidence>
<dbReference type="SUPFAM" id="SSF51445">
    <property type="entry name" value="(Trans)glycosidases"/>
    <property type="match status" value="1"/>
</dbReference>
<feature type="binding site" evidence="10">
    <location>
        <begin position="419"/>
        <end position="420"/>
    </location>
    <ligand>
        <name>substrate</name>
    </ligand>
</feature>
<keyword evidence="8" id="KW-0624">Polysaccharide degradation</keyword>
<dbReference type="RefSeq" id="WP_150529588.1">
    <property type="nucleotide sequence ID" value="NZ_BNBW01000003.1"/>
</dbReference>
<dbReference type="InterPro" id="IPR017853">
    <property type="entry name" value="GH"/>
</dbReference>
<evidence type="ECO:0000313" key="13">
    <source>
        <dbReference type="Proteomes" id="UP000325563"/>
    </source>
</evidence>
<evidence type="ECO:0000256" key="4">
    <source>
        <dbReference type="ARBA" id="ARBA00022801"/>
    </source>
</evidence>
<feature type="binding site" evidence="10">
    <location>
        <position position="123"/>
    </location>
    <ligand>
        <name>substrate</name>
    </ligand>
</feature>
<proteinExistence type="inferred from homology"/>
<dbReference type="Gene3D" id="3.20.20.80">
    <property type="entry name" value="Glycosidases"/>
    <property type="match status" value="1"/>
</dbReference>
<sequence>MTASVPAFPADFLWGVSASAFQIEGSTTADGRGPSSWDAFTKEPGRVKDGSHAEVATDHYRRYREDVALMAGLGVGAYRFSVSWSRVLPDGHGRVNRAGLDFYDRLVDALCTAGIAPVPTLFHWDTPLALEEKGGWLSRDTAERFAAYASVVAERLADRVPMWITINEPAEVTLLGYGIGEHAPGRSLVFDALPAAHHQLLAHGLGVQALRAAGARQIGIAASHSPVRPASGSAEDRGAAELYDLLTNRLFADPVLTGAYPDEGLASMLPGPVAEDLKAISAPLDWYGINYYNPMLVGAPQPAASASEFGGIEIPADLPFALRPMEGYEHTDFGWPVVPEGLRELLVSLRERYGDRLPPLYITENGCSYGDGPDPVTGRIADTRRIAYHAGHLGALHRAMAQGVDVRGYFIWSILDNFEWAEGYRQRFGLVHVDYETLERTPKESYAWYRDVIKGGR</sequence>
<dbReference type="InterPro" id="IPR033132">
    <property type="entry name" value="GH_1_N_CS"/>
</dbReference>
<evidence type="ECO:0000256" key="5">
    <source>
        <dbReference type="ARBA" id="ARBA00023001"/>
    </source>
</evidence>
<feature type="binding site" evidence="10">
    <location>
        <position position="22"/>
    </location>
    <ligand>
        <name>substrate</name>
    </ligand>
</feature>
<dbReference type="PANTHER" id="PTHR10353">
    <property type="entry name" value="GLYCOSYL HYDROLASE"/>
    <property type="match status" value="1"/>
</dbReference>
<feature type="active site" description="Nucleophile" evidence="9">
    <location>
        <position position="364"/>
    </location>
</feature>
<comment type="similarity">
    <text evidence="2 11">Belongs to the glycosyl hydrolase 1 family.</text>
</comment>
<feature type="binding site" evidence="10">
    <location>
        <position position="292"/>
    </location>
    <ligand>
        <name>substrate</name>
    </ligand>
</feature>
<keyword evidence="6" id="KW-0119">Carbohydrate metabolism</keyword>
<keyword evidence="7 11" id="KW-0326">Glycosidase</keyword>
<dbReference type="EC" id="3.2.1.21" evidence="3 11"/>
<dbReference type="GeneID" id="95614951"/>
<keyword evidence="4 11" id="KW-0378">Hydrolase</keyword>
<dbReference type="Proteomes" id="UP000325563">
    <property type="component" value="Chromosome"/>
</dbReference>
<dbReference type="PRINTS" id="PR00131">
    <property type="entry name" value="GLHYDRLASE1"/>
</dbReference>
<dbReference type="Pfam" id="PF00232">
    <property type="entry name" value="Glyco_hydro_1"/>
    <property type="match status" value="1"/>
</dbReference>
<evidence type="ECO:0000256" key="2">
    <source>
        <dbReference type="ARBA" id="ARBA00010838"/>
    </source>
</evidence>
<dbReference type="InterPro" id="IPR001360">
    <property type="entry name" value="Glyco_hydro_1"/>
</dbReference>
<feature type="binding site" evidence="10">
    <location>
        <position position="167"/>
    </location>
    <ligand>
        <name>substrate</name>
    </ligand>
</feature>
<evidence type="ECO:0000256" key="7">
    <source>
        <dbReference type="ARBA" id="ARBA00023295"/>
    </source>
</evidence>
<dbReference type="AlphaFoldDB" id="A0A5J6JDC9"/>
<dbReference type="GO" id="GO:0030245">
    <property type="term" value="P:cellulose catabolic process"/>
    <property type="evidence" value="ECO:0007669"/>
    <property type="project" value="UniProtKB-KW"/>
</dbReference>
<evidence type="ECO:0000256" key="10">
    <source>
        <dbReference type="PIRSR" id="PIRSR617736-2"/>
    </source>
</evidence>
<evidence type="ECO:0000256" key="8">
    <source>
        <dbReference type="ARBA" id="ARBA00023326"/>
    </source>
</evidence>
<keyword evidence="5" id="KW-0136">Cellulose degradation</keyword>
<dbReference type="PANTHER" id="PTHR10353:SF36">
    <property type="entry name" value="LP05116P"/>
    <property type="match status" value="1"/>
</dbReference>
<dbReference type="GO" id="GO:0005829">
    <property type="term" value="C:cytosol"/>
    <property type="evidence" value="ECO:0007669"/>
    <property type="project" value="TreeGrafter"/>
</dbReference>
<dbReference type="InterPro" id="IPR017736">
    <property type="entry name" value="Glyco_hydro_1_beta-glucosidase"/>
</dbReference>
<evidence type="ECO:0000256" key="9">
    <source>
        <dbReference type="PIRSR" id="PIRSR617736-1"/>
    </source>
</evidence>
<feature type="active site" description="Proton donor" evidence="9">
    <location>
        <position position="168"/>
    </location>
</feature>
<dbReference type="EMBL" id="CP023692">
    <property type="protein sequence ID" value="QEV48899.1"/>
    <property type="molecule type" value="Genomic_DNA"/>
</dbReference>
<accession>A0A5J6JDC9</accession>
<keyword evidence="13" id="KW-1185">Reference proteome</keyword>
<dbReference type="PROSITE" id="PS00653">
    <property type="entry name" value="GLYCOSYL_HYDROL_F1_2"/>
    <property type="match status" value="1"/>
</dbReference>